<dbReference type="FunFam" id="2.30.280.10:FF:000005">
    <property type="entry name" value="E3 ubiquitin-protein ligase UHRF1"/>
    <property type="match status" value="1"/>
</dbReference>
<dbReference type="Gene3D" id="2.30.280.10">
    <property type="entry name" value="SRA-YDG"/>
    <property type="match status" value="1"/>
</dbReference>
<sequence length="310" mass="34080">MTKFDDDREANIAKNLQILDALGLGTGTALLPMRKVQRPVKKKAGRPPKRKETPSDATSKDEDEEPPRKASRIDLPDGGVRRSARNATKRVDYSGDGDNVVSARARPKMISEAARREADSEPRSSMQRVHDPKQYGAIPGIEVGTWWETREACSKDAIHAPWVAGIAPGPQGAYSVALSGGYEDDIDIGDGFTFTGSGGRDLKGTKNNPKNLRTAEQSSDQTFENNFNKALKKSAETKKPVRVIRGYKLHSQYAPLEGYRYDGLYTVEKAWQDRGLSGFLVCKFAFKRIPGQAPVPVAEEGSIEVSDQEE</sequence>
<dbReference type="SMART" id="SM00466">
    <property type="entry name" value="SRA"/>
    <property type="match status" value="1"/>
</dbReference>
<feature type="compositionally biased region" description="Basic and acidic residues" evidence="3">
    <location>
        <begin position="50"/>
        <end position="75"/>
    </location>
</feature>
<comment type="subcellular location">
    <subcellularLocation>
        <location evidence="2">Nucleus</location>
    </subcellularLocation>
</comment>
<feature type="compositionally biased region" description="Polar residues" evidence="3">
    <location>
        <begin position="205"/>
        <end position="220"/>
    </location>
</feature>
<dbReference type="GO" id="GO:0061630">
    <property type="term" value="F:ubiquitin protein ligase activity"/>
    <property type="evidence" value="ECO:0007669"/>
    <property type="project" value="TreeGrafter"/>
</dbReference>
<feature type="region of interest" description="Disordered" evidence="3">
    <location>
        <begin position="24"/>
        <end position="129"/>
    </location>
</feature>
<dbReference type="EMBL" id="JASBNA010000002">
    <property type="protein sequence ID" value="KAK7694622.1"/>
    <property type="molecule type" value="Genomic_DNA"/>
</dbReference>
<feature type="domain" description="YDG" evidence="4">
    <location>
        <begin position="136"/>
        <end position="288"/>
    </location>
</feature>
<dbReference type="GO" id="GO:0005634">
    <property type="term" value="C:nucleus"/>
    <property type="evidence" value="ECO:0007669"/>
    <property type="project" value="UniProtKB-SubCell"/>
</dbReference>
<dbReference type="Pfam" id="PF02182">
    <property type="entry name" value="SAD_SRA"/>
    <property type="match status" value="1"/>
</dbReference>
<keyword evidence="1 2" id="KW-0539">Nucleus</keyword>
<evidence type="ECO:0000256" key="1">
    <source>
        <dbReference type="ARBA" id="ARBA00023242"/>
    </source>
</evidence>
<gene>
    <name evidence="5" type="ORF">QCA50_001809</name>
</gene>
<organism evidence="5 6">
    <name type="scientific">Cerrena zonata</name>
    <dbReference type="NCBI Taxonomy" id="2478898"/>
    <lineage>
        <taxon>Eukaryota</taxon>
        <taxon>Fungi</taxon>
        <taxon>Dikarya</taxon>
        <taxon>Basidiomycota</taxon>
        <taxon>Agaricomycotina</taxon>
        <taxon>Agaricomycetes</taxon>
        <taxon>Polyporales</taxon>
        <taxon>Cerrenaceae</taxon>
        <taxon>Cerrena</taxon>
    </lineage>
</organism>
<evidence type="ECO:0000256" key="3">
    <source>
        <dbReference type="SAM" id="MobiDB-lite"/>
    </source>
</evidence>
<dbReference type="InterPro" id="IPR003105">
    <property type="entry name" value="SRA_YDG"/>
</dbReference>
<evidence type="ECO:0000313" key="5">
    <source>
        <dbReference type="EMBL" id="KAK7694622.1"/>
    </source>
</evidence>
<dbReference type="Proteomes" id="UP001385951">
    <property type="component" value="Unassembled WGS sequence"/>
</dbReference>
<name>A0AAW0GRU4_9APHY</name>
<evidence type="ECO:0000259" key="4">
    <source>
        <dbReference type="PROSITE" id="PS51015"/>
    </source>
</evidence>
<dbReference type="GO" id="GO:0016567">
    <property type="term" value="P:protein ubiquitination"/>
    <property type="evidence" value="ECO:0007669"/>
    <property type="project" value="TreeGrafter"/>
</dbReference>
<evidence type="ECO:0000256" key="2">
    <source>
        <dbReference type="PROSITE-ProRule" id="PRU00358"/>
    </source>
</evidence>
<dbReference type="PANTHER" id="PTHR14140:SF27">
    <property type="entry name" value="OS04G0289800 PROTEIN"/>
    <property type="match status" value="1"/>
</dbReference>
<reference evidence="5 6" key="1">
    <citation type="submission" date="2022-09" db="EMBL/GenBank/DDBJ databases">
        <authorList>
            <person name="Palmer J.M."/>
        </authorList>
    </citation>
    <scope>NUCLEOTIDE SEQUENCE [LARGE SCALE GENOMIC DNA]</scope>
    <source>
        <strain evidence="5 6">DSM 7382</strain>
    </source>
</reference>
<feature type="compositionally biased region" description="Basic and acidic residues" evidence="3">
    <location>
        <begin position="113"/>
        <end position="129"/>
    </location>
</feature>
<dbReference type="InterPro" id="IPR045134">
    <property type="entry name" value="UHRF1/2-like"/>
</dbReference>
<dbReference type="SUPFAM" id="SSF88697">
    <property type="entry name" value="PUA domain-like"/>
    <property type="match status" value="1"/>
</dbReference>
<dbReference type="InterPro" id="IPR036987">
    <property type="entry name" value="SRA-YDG_sf"/>
</dbReference>
<protein>
    <recommendedName>
        <fullName evidence="4">YDG domain-containing protein</fullName>
    </recommendedName>
</protein>
<evidence type="ECO:0000313" key="6">
    <source>
        <dbReference type="Proteomes" id="UP001385951"/>
    </source>
</evidence>
<feature type="compositionally biased region" description="Basic residues" evidence="3">
    <location>
        <begin position="35"/>
        <end position="49"/>
    </location>
</feature>
<comment type="caution">
    <text evidence="5">The sequence shown here is derived from an EMBL/GenBank/DDBJ whole genome shotgun (WGS) entry which is preliminary data.</text>
</comment>
<accession>A0AAW0GRU4</accession>
<dbReference type="InterPro" id="IPR015947">
    <property type="entry name" value="PUA-like_sf"/>
</dbReference>
<dbReference type="PANTHER" id="PTHR14140">
    <property type="entry name" value="E3 UBIQUITIN-PROTEIN LIGASE UHRF-RELATED"/>
    <property type="match status" value="1"/>
</dbReference>
<dbReference type="GO" id="GO:0044027">
    <property type="term" value="P:negative regulation of gene expression via chromosomal CpG island methylation"/>
    <property type="evidence" value="ECO:0007669"/>
    <property type="project" value="TreeGrafter"/>
</dbReference>
<keyword evidence="6" id="KW-1185">Reference proteome</keyword>
<proteinExistence type="predicted"/>
<feature type="region of interest" description="Disordered" evidence="3">
    <location>
        <begin position="199"/>
        <end position="220"/>
    </location>
</feature>
<dbReference type="PROSITE" id="PS51015">
    <property type="entry name" value="YDG"/>
    <property type="match status" value="1"/>
</dbReference>
<dbReference type="AlphaFoldDB" id="A0AAW0GRU4"/>